<dbReference type="EMBL" id="CP048836">
    <property type="protein sequence ID" value="QID18515.1"/>
    <property type="molecule type" value="Genomic_DNA"/>
</dbReference>
<feature type="domain" description="Barstar (barnase inhibitor)" evidence="2">
    <location>
        <begin position="44"/>
        <end position="130"/>
    </location>
</feature>
<dbReference type="Proteomes" id="UP000501991">
    <property type="component" value="Chromosome"/>
</dbReference>
<comment type="similarity">
    <text evidence="1">Belongs to the barstar family.</text>
</comment>
<dbReference type="Gene3D" id="3.30.370.10">
    <property type="entry name" value="Barstar-like"/>
    <property type="match status" value="1"/>
</dbReference>
<evidence type="ECO:0000313" key="3">
    <source>
        <dbReference type="EMBL" id="QID18515.1"/>
    </source>
</evidence>
<organism evidence="3 4">
    <name type="scientific">Nitrogeniibacter mangrovi</name>
    <dbReference type="NCBI Taxonomy" id="2016596"/>
    <lineage>
        <taxon>Bacteria</taxon>
        <taxon>Pseudomonadati</taxon>
        <taxon>Pseudomonadota</taxon>
        <taxon>Betaproteobacteria</taxon>
        <taxon>Rhodocyclales</taxon>
        <taxon>Zoogloeaceae</taxon>
        <taxon>Nitrogeniibacter</taxon>
    </lineage>
</organism>
<evidence type="ECO:0000313" key="4">
    <source>
        <dbReference type="Proteomes" id="UP000501991"/>
    </source>
</evidence>
<dbReference type="InterPro" id="IPR000468">
    <property type="entry name" value="Barstar"/>
</dbReference>
<protein>
    <submittedName>
        <fullName evidence="3">Barstar family protein</fullName>
    </submittedName>
</protein>
<dbReference type="SUPFAM" id="SSF52038">
    <property type="entry name" value="Barstar-related"/>
    <property type="match status" value="1"/>
</dbReference>
<keyword evidence="4" id="KW-1185">Reference proteome</keyword>
<dbReference type="InterPro" id="IPR035905">
    <property type="entry name" value="Barstar-like_sf"/>
</dbReference>
<dbReference type="Pfam" id="PF01337">
    <property type="entry name" value="Barstar"/>
    <property type="match status" value="1"/>
</dbReference>
<evidence type="ECO:0000259" key="2">
    <source>
        <dbReference type="Pfam" id="PF01337"/>
    </source>
</evidence>
<sequence length="139" mass="15160">MNADTDRFIAAVLAGDNAVTSAPAAVWPARHTHPDSLAPHRVDVPLGEAASKPAILDAFAQAFGMPRWFGHNWDALEECLHDLSWRPDGAMLVLVSGTAASRQDAEILMDILRSTCHHWQRAGRPFHVLVDPRLLAGEP</sequence>
<name>A0A6C1B6T0_9RHOO</name>
<reference evidence="3 4" key="1">
    <citation type="submission" date="2020-02" db="EMBL/GenBank/DDBJ databases">
        <title>Nitrogenibacter mangrovi gen. nov., sp. nov. isolated from mangrove sediment, a denitrifying betaproteobacterium.</title>
        <authorList>
            <person name="Liao H."/>
            <person name="Tian Y."/>
        </authorList>
    </citation>
    <scope>NUCLEOTIDE SEQUENCE [LARGE SCALE GENOMIC DNA]</scope>
    <source>
        <strain evidence="3 4">M9-3-2</strain>
    </source>
</reference>
<evidence type="ECO:0000256" key="1">
    <source>
        <dbReference type="ARBA" id="ARBA00006845"/>
    </source>
</evidence>
<gene>
    <name evidence="3" type="ORF">G3580_13280</name>
</gene>
<dbReference type="RefSeq" id="WP_173766239.1">
    <property type="nucleotide sequence ID" value="NZ_CP048836.1"/>
</dbReference>
<dbReference type="KEGG" id="azq:G3580_13280"/>
<dbReference type="AlphaFoldDB" id="A0A6C1B6T0"/>
<proteinExistence type="inferred from homology"/>
<accession>A0A6C1B6T0</accession>